<accession>A0AAV1EAL9</accession>
<evidence type="ECO:0000256" key="3">
    <source>
        <dbReference type="ARBA" id="ARBA00008891"/>
    </source>
</evidence>
<dbReference type="SUPFAM" id="SSF51126">
    <property type="entry name" value="Pectin lyase-like"/>
    <property type="match status" value="1"/>
</dbReference>
<keyword evidence="11" id="KW-0964">Secreted</keyword>
<evidence type="ECO:0000313" key="13">
    <source>
        <dbReference type="EMBL" id="CAI9116766.1"/>
    </source>
</evidence>
<dbReference type="Proteomes" id="UP001161247">
    <property type="component" value="Chromosome 8"/>
</dbReference>
<dbReference type="InterPro" id="IPR011050">
    <property type="entry name" value="Pectin_lyase_fold/virulence"/>
</dbReference>
<dbReference type="Pfam" id="PF01095">
    <property type="entry name" value="Pectinesterase"/>
    <property type="match status" value="1"/>
</dbReference>
<dbReference type="EC" id="3.1.1.11" evidence="4 11"/>
<dbReference type="FunFam" id="2.160.20.10:FF:000013">
    <property type="entry name" value="Pectinesterase"/>
    <property type="match status" value="1"/>
</dbReference>
<evidence type="ECO:0000256" key="6">
    <source>
        <dbReference type="ARBA" id="ARBA00022801"/>
    </source>
</evidence>
<feature type="domain" description="Pectinesterase catalytic" evidence="12">
    <location>
        <begin position="31"/>
        <end position="298"/>
    </location>
</feature>
<dbReference type="AlphaFoldDB" id="A0AAV1EAL9"/>
<comment type="similarity">
    <text evidence="3">Belongs to the pectinesterase family.</text>
</comment>
<dbReference type="GO" id="GO:0042545">
    <property type="term" value="P:cell wall modification"/>
    <property type="evidence" value="ECO:0007669"/>
    <property type="project" value="UniProtKB-UniRule"/>
</dbReference>
<name>A0AAV1EAL9_OLDCO</name>
<keyword evidence="7 11" id="KW-0063">Aspartyl esterase</keyword>
<evidence type="ECO:0000259" key="12">
    <source>
        <dbReference type="Pfam" id="PF01095"/>
    </source>
</evidence>
<keyword evidence="6 11" id="KW-0378">Hydrolase</keyword>
<dbReference type="GO" id="GO:0030599">
    <property type="term" value="F:pectinesterase activity"/>
    <property type="evidence" value="ECO:0007669"/>
    <property type="project" value="UniProtKB-UniRule"/>
</dbReference>
<evidence type="ECO:0000256" key="1">
    <source>
        <dbReference type="ARBA" id="ARBA00004191"/>
    </source>
</evidence>
<evidence type="ECO:0000256" key="7">
    <source>
        <dbReference type="ARBA" id="ARBA00023085"/>
    </source>
</evidence>
<dbReference type="PANTHER" id="PTHR31321:SF72">
    <property type="entry name" value="PECTINESTERASE 11-RELATED"/>
    <property type="match status" value="1"/>
</dbReference>
<dbReference type="Gene3D" id="2.160.20.10">
    <property type="entry name" value="Single-stranded right-handed beta-helix, Pectin lyase-like"/>
    <property type="match status" value="1"/>
</dbReference>
<keyword evidence="11" id="KW-0961">Cell wall biogenesis/degradation</keyword>
<comment type="catalytic activity">
    <reaction evidence="9 11">
        <text>[(1-&gt;4)-alpha-D-galacturonosyl methyl ester](n) + n H2O = [(1-&gt;4)-alpha-D-galacturonosyl](n) + n methanol + n H(+)</text>
        <dbReference type="Rhea" id="RHEA:22380"/>
        <dbReference type="Rhea" id="RHEA-COMP:14570"/>
        <dbReference type="Rhea" id="RHEA-COMP:14573"/>
        <dbReference type="ChEBI" id="CHEBI:15377"/>
        <dbReference type="ChEBI" id="CHEBI:15378"/>
        <dbReference type="ChEBI" id="CHEBI:17790"/>
        <dbReference type="ChEBI" id="CHEBI:140522"/>
        <dbReference type="ChEBI" id="CHEBI:140523"/>
        <dbReference type="EC" id="3.1.1.11"/>
    </reaction>
</comment>
<dbReference type="PROSITE" id="PS00800">
    <property type="entry name" value="PECTINESTERASE_1"/>
    <property type="match status" value="1"/>
</dbReference>
<comment type="function">
    <text evidence="10 11">Acts in the modification of cell walls via demethylesterification of cell wall pectin.</text>
</comment>
<keyword evidence="5 11" id="KW-0134">Cell wall</keyword>
<protein>
    <recommendedName>
        <fullName evidence="4 11">Pectinesterase</fullName>
        <ecNumber evidence="4 11">3.1.1.11</ecNumber>
    </recommendedName>
</protein>
<evidence type="ECO:0000256" key="9">
    <source>
        <dbReference type="ARBA" id="ARBA00047928"/>
    </source>
</evidence>
<dbReference type="PANTHER" id="PTHR31321">
    <property type="entry name" value="ACYL-COA THIOESTER HYDROLASE YBHC-RELATED"/>
    <property type="match status" value="1"/>
</dbReference>
<comment type="subcellular location">
    <subcellularLocation>
        <location evidence="1 11">Secreted</location>
        <location evidence="1 11">Cell wall</location>
    </subcellularLocation>
</comment>
<keyword evidence="8" id="KW-0325">Glycoprotein</keyword>
<proteinExistence type="inferred from homology"/>
<evidence type="ECO:0000256" key="4">
    <source>
        <dbReference type="ARBA" id="ARBA00013229"/>
    </source>
</evidence>
<evidence type="ECO:0000313" key="14">
    <source>
        <dbReference type="Proteomes" id="UP001161247"/>
    </source>
</evidence>
<evidence type="ECO:0000256" key="10">
    <source>
        <dbReference type="ARBA" id="ARBA00057335"/>
    </source>
</evidence>
<evidence type="ECO:0000256" key="5">
    <source>
        <dbReference type="ARBA" id="ARBA00022512"/>
    </source>
</evidence>
<dbReference type="GO" id="GO:0045490">
    <property type="term" value="P:pectin catabolic process"/>
    <property type="evidence" value="ECO:0007669"/>
    <property type="project" value="UniProtKB-UniRule"/>
</dbReference>
<sequence length="325" mass="35677">MTVLLVRVVYTAFIFLLFSATTGRATVVLHVDQAGNGDYRRIQDAIDAVPANNSKHVLIVIKPGVYQERVVVPSNKPFVTLSGTSKRHKTIITWNAFGDIFSSPTVTIFASDFIGRYLTILNTHGAGAKAVALRVSGDKASFYWCRIQSHQDTLLDEKGRHYYRNCYIEGDTDFICGNAASVFKKCHLHSLSQGNGAVTAQQRQSPEEQTGFIFVGGKVSGSSNSAVLGRPWGTYSRVVFAFTYMSSVINPEGWDDWGNSSRQTTAFYGEYKCKGAGASSSNRVNWSHSLTSDEAEPYLSWGAIGGQSWVRSAIARLRKISSKIS</sequence>
<comment type="pathway">
    <text evidence="2 11">Glycan metabolism; pectin degradation; 2-dehydro-3-deoxy-D-gluconate from pectin: step 1/5.</text>
</comment>
<dbReference type="InterPro" id="IPR012334">
    <property type="entry name" value="Pectin_lyas_fold"/>
</dbReference>
<evidence type="ECO:0000256" key="2">
    <source>
        <dbReference type="ARBA" id="ARBA00005184"/>
    </source>
</evidence>
<evidence type="ECO:0000256" key="8">
    <source>
        <dbReference type="ARBA" id="ARBA00023180"/>
    </source>
</evidence>
<reference evidence="13" key="1">
    <citation type="submission" date="2023-03" db="EMBL/GenBank/DDBJ databases">
        <authorList>
            <person name="Julca I."/>
        </authorList>
    </citation>
    <scope>NUCLEOTIDE SEQUENCE</scope>
</reference>
<dbReference type="InterPro" id="IPR018040">
    <property type="entry name" value="Pectinesterase_Tyr_AS"/>
</dbReference>
<evidence type="ECO:0000256" key="11">
    <source>
        <dbReference type="RuleBase" id="RU000589"/>
    </source>
</evidence>
<dbReference type="EMBL" id="OX459125">
    <property type="protein sequence ID" value="CAI9116766.1"/>
    <property type="molecule type" value="Genomic_DNA"/>
</dbReference>
<keyword evidence="14" id="KW-1185">Reference proteome</keyword>
<organism evidence="13 14">
    <name type="scientific">Oldenlandia corymbosa var. corymbosa</name>
    <dbReference type="NCBI Taxonomy" id="529605"/>
    <lineage>
        <taxon>Eukaryota</taxon>
        <taxon>Viridiplantae</taxon>
        <taxon>Streptophyta</taxon>
        <taxon>Embryophyta</taxon>
        <taxon>Tracheophyta</taxon>
        <taxon>Spermatophyta</taxon>
        <taxon>Magnoliopsida</taxon>
        <taxon>eudicotyledons</taxon>
        <taxon>Gunneridae</taxon>
        <taxon>Pentapetalae</taxon>
        <taxon>asterids</taxon>
        <taxon>lamiids</taxon>
        <taxon>Gentianales</taxon>
        <taxon>Rubiaceae</taxon>
        <taxon>Rubioideae</taxon>
        <taxon>Spermacoceae</taxon>
        <taxon>Hedyotis-Oldenlandia complex</taxon>
        <taxon>Oldenlandia</taxon>
    </lineage>
</organism>
<gene>
    <name evidence="13" type="ORF">OLC1_LOCUS22971</name>
</gene>
<dbReference type="InterPro" id="IPR000070">
    <property type="entry name" value="Pectinesterase_cat"/>
</dbReference>